<reference evidence="2" key="1">
    <citation type="submission" date="2025-02" db="EMBL/GenBank/DDBJ databases">
        <authorList>
            <consortium name="NCBI Genome Project"/>
        </authorList>
    </citation>
    <scope>NUCLEOTIDE SEQUENCE</scope>
</reference>
<evidence type="ECO:0000256" key="1">
    <source>
        <dbReference type="SAM" id="MobiDB-lite"/>
    </source>
</evidence>
<accession>A0AAJ8E4H5</accession>
<dbReference type="KEGG" id="ang:An11g07110"/>
<dbReference type="VEuPathDB" id="FungiDB:An11g07110"/>
<protein>
    <submittedName>
        <fullName evidence="2">Uncharacterized protein</fullName>
    </submittedName>
</protein>
<sequence length="78" mass="8757">MQGFSGSPMCESHVSQRVKKLAPNHRMDWDPRNNNPKPNKNDAICKPGSNGKGKWGFDVGEYAYAYDGHSYRKARGSK</sequence>
<evidence type="ECO:0000313" key="2">
    <source>
        <dbReference type="RefSeq" id="XP_059606366.1"/>
    </source>
</evidence>
<dbReference type="GeneID" id="84592331"/>
<organism evidence="2">
    <name type="scientific">Aspergillus niger</name>
    <dbReference type="NCBI Taxonomy" id="5061"/>
    <lineage>
        <taxon>Eukaryota</taxon>
        <taxon>Fungi</taxon>
        <taxon>Dikarya</taxon>
        <taxon>Ascomycota</taxon>
        <taxon>Pezizomycotina</taxon>
        <taxon>Eurotiomycetes</taxon>
        <taxon>Eurotiomycetidae</taxon>
        <taxon>Eurotiales</taxon>
        <taxon>Aspergillaceae</taxon>
        <taxon>Aspergillus</taxon>
        <taxon>Aspergillus subgen. Circumdati</taxon>
    </lineage>
</organism>
<name>A0AAJ8E4H5_ASPNG</name>
<reference evidence="2" key="2">
    <citation type="submission" date="2025-08" db="UniProtKB">
        <authorList>
            <consortium name="RefSeq"/>
        </authorList>
    </citation>
    <scope>IDENTIFICATION</scope>
</reference>
<feature type="region of interest" description="Disordered" evidence="1">
    <location>
        <begin position="1"/>
        <end position="55"/>
    </location>
</feature>
<dbReference type="RefSeq" id="XP_059606366.1">
    <property type="nucleotide sequence ID" value="XM_059750368.1"/>
</dbReference>
<proteinExistence type="predicted"/>
<dbReference type="AlphaFoldDB" id="A0AAJ8E4H5"/>
<gene>
    <name evidence="2" type="ORF">An11g07110</name>
</gene>